<keyword evidence="4" id="KW-1185">Reference proteome</keyword>
<dbReference type="KEGG" id="nfa:PNF2_890"/>
<evidence type="ECO:0000256" key="2">
    <source>
        <dbReference type="SAM" id="Phobius"/>
    </source>
</evidence>
<feature type="transmembrane region" description="Helical" evidence="2">
    <location>
        <begin position="53"/>
        <end position="74"/>
    </location>
</feature>
<feature type="transmembrane region" description="Helical" evidence="2">
    <location>
        <begin position="27"/>
        <end position="47"/>
    </location>
</feature>
<dbReference type="Proteomes" id="UP000006820">
    <property type="component" value="Plasmid pNF2"/>
</dbReference>
<feature type="compositionally biased region" description="Basic and acidic residues" evidence="1">
    <location>
        <begin position="384"/>
        <end position="406"/>
    </location>
</feature>
<name>Q5YM14_NOCFA</name>
<feature type="compositionally biased region" description="Basic and acidic residues" evidence="1">
    <location>
        <begin position="439"/>
        <end position="459"/>
    </location>
</feature>
<organism evidence="3 4">
    <name type="scientific">Nocardia farcinica (strain IFM 10152)</name>
    <dbReference type="NCBI Taxonomy" id="247156"/>
    <lineage>
        <taxon>Bacteria</taxon>
        <taxon>Bacillati</taxon>
        <taxon>Actinomycetota</taxon>
        <taxon>Actinomycetes</taxon>
        <taxon>Mycobacteriales</taxon>
        <taxon>Nocardiaceae</taxon>
        <taxon>Nocardia</taxon>
    </lineage>
</organism>
<feature type="region of interest" description="Disordered" evidence="1">
    <location>
        <begin position="379"/>
        <end position="490"/>
    </location>
</feature>
<dbReference type="RefSeq" id="WP_011212455.1">
    <property type="nucleotide sequence ID" value="NC_006363.1"/>
</dbReference>
<keyword evidence="2" id="KW-0472">Membrane</keyword>
<keyword evidence="2" id="KW-1133">Transmembrane helix</keyword>
<evidence type="ECO:0000313" key="3">
    <source>
        <dbReference type="EMBL" id="BAD60777.1"/>
    </source>
</evidence>
<accession>Q5YM14</accession>
<keyword evidence="2" id="KW-0812">Transmembrane</keyword>
<evidence type="ECO:0000313" key="4">
    <source>
        <dbReference type="Proteomes" id="UP000006820"/>
    </source>
</evidence>
<dbReference type="AlphaFoldDB" id="Q5YM14"/>
<protein>
    <recommendedName>
        <fullName evidence="5">DUF2637 domain-containing protein</fullName>
    </recommendedName>
</protein>
<dbReference type="HOGENOM" id="CLU_463693_0_0_11"/>
<reference evidence="3 4" key="1">
    <citation type="journal article" date="2004" name="Proc. Natl. Acad. Sci. U.S.A.">
        <title>The complete genomic sequence of Nocardia farcinica IFM 10152.</title>
        <authorList>
            <person name="Ishikawa J."/>
            <person name="Yamashita A."/>
            <person name="Mikami Y."/>
            <person name="Hoshino Y."/>
            <person name="Kurita H."/>
            <person name="Hotta K."/>
            <person name="Shiba T."/>
            <person name="Hattori M."/>
        </authorList>
    </citation>
    <scope>NUCLEOTIDE SEQUENCE [LARGE SCALE GENOMIC DNA]</scope>
    <source>
        <strain evidence="3 4">IFM 10152</strain>
        <plasmid evidence="4">Plasmid pNF2</plasmid>
    </source>
</reference>
<evidence type="ECO:0000256" key="1">
    <source>
        <dbReference type="SAM" id="MobiDB-lite"/>
    </source>
</evidence>
<feature type="compositionally biased region" description="Basic and acidic residues" evidence="1">
    <location>
        <begin position="418"/>
        <end position="430"/>
    </location>
</feature>
<sequence>MTPDHTPAEAVARKAKDQRSAKIERSVTLFTAGIASVVAAQGMYVMFSESLHMHPALQALCFAFIELMVVASAMRARRSQIDTGSAGVDGIAMWVLTILSGVLAASHATNDVGLLVLRLAAPLVAAWGWERSMALERRQLTGRAGGMNWRWTPQRLLVKWGIADPTDRTVAEVAVERRLADLALAADAVRIARINGGGRAERKAMQRLHRAIDKATADGIALGKESVRAQLAEHLEGRFSAYTLPNYRPVTDWADHTARAPRPTLDTIESDPAVRAEIAALEREVERELTARATAPLARGDEDHAPVHAAESAIDRAREAVAGGPRADRSLARGEDESRASDPVDRASIAREPIARSRADIGDGRAGEDAVSIAGEVSTARADASVERAESGSEAESIAREVEVVDRAPIAQTGPELDTDRDSRADHTPEEQLSNARPGSEERASVARATEGVDRDRRAVVSIARDPKPVSPIAREDADRARPSRAGRARSTVIEGALARATEPAPRARLGGHGPFDRALSRAEATVIARAVVDRKLSRKSVEELTAIYEAASAGATPNAIGATMGLPHSTVGRALEAATKVSGPRLV</sequence>
<geneLocation type="plasmid" evidence="3 4">
    <name>pNF2</name>
</geneLocation>
<feature type="region of interest" description="Disordered" evidence="1">
    <location>
        <begin position="316"/>
        <end position="367"/>
    </location>
</feature>
<evidence type="ECO:0008006" key="5">
    <source>
        <dbReference type="Google" id="ProtNLM"/>
    </source>
</evidence>
<feature type="compositionally biased region" description="Basic and acidic residues" evidence="1">
    <location>
        <begin position="326"/>
        <end position="367"/>
    </location>
</feature>
<proteinExistence type="predicted"/>
<dbReference type="EMBL" id="AP006620">
    <property type="protein sequence ID" value="BAD60777.1"/>
    <property type="molecule type" value="Genomic_DNA"/>
</dbReference>
<keyword evidence="3" id="KW-0614">Plasmid</keyword>
<gene>
    <name evidence="3" type="ordered locus">PNF2_890</name>
</gene>
<feature type="transmembrane region" description="Helical" evidence="2">
    <location>
        <begin position="86"/>
        <end position="106"/>
    </location>
</feature>
<dbReference type="OrthoDB" id="4503449at2"/>
<dbReference type="GeneID" id="61136529"/>